<dbReference type="STRING" id="1806892.AZH43_09305"/>
<comment type="subcellular location">
    <subcellularLocation>
        <location evidence="1">Cell membrane</location>
        <topology evidence="1">Multi-pass membrane protein</topology>
    </subcellularLocation>
</comment>
<dbReference type="PANTHER" id="PTHR43528:SF1">
    <property type="entry name" value="ALPHA-KETOGLUTARATE PERMEASE"/>
    <property type="match status" value="1"/>
</dbReference>
<dbReference type="InterPro" id="IPR051084">
    <property type="entry name" value="H+-coupled_symporters"/>
</dbReference>
<evidence type="ECO:0000259" key="9">
    <source>
        <dbReference type="PROSITE" id="PS50850"/>
    </source>
</evidence>
<dbReference type="InterPro" id="IPR036259">
    <property type="entry name" value="MFS_trans_sf"/>
</dbReference>
<evidence type="ECO:0000313" key="11">
    <source>
        <dbReference type="Proteomes" id="UP000076276"/>
    </source>
</evidence>
<dbReference type="EMBL" id="LUAW01000014">
    <property type="protein sequence ID" value="KYQ72667.1"/>
    <property type="molecule type" value="Genomic_DNA"/>
</dbReference>
<dbReference type="RefSeq" id="WP_067667608.1">
    <property type="nucleotide sequence ID" value="NZ_CBCSIK010000001.1"/>
</dbReference>
<organism evidence="10 11">
    <name type="scientific">Acinetobacter pragensis</name>
    <dbReference type="NCBI Taxonomy" id="1806892"/>
    <lineage>
        <taxon>Bacteria</taxon>
        <taxon>Pseudomonadati</taxon>
        <taxon>Pseudomonadota</taxon>
        <taxon>Gammaproteobacteria</taxon>
        <taxon>Moraxellales</taxon>
        <taxon>Moraxellaceae</taxon>
        <taxon>Acinetobacter</taxon>
    </lineage>
</organism>
<dbReference type="InterPro" id="IPR020846">
    <property type="entry name" value="MFS_dom"/>
</dbReference>
<evidence type="ECO:0000256" key="2">
    <source>
        <dbReference type="ARBA" id="ARBA00022448"/>
    </source>
</evidence>
<feature type="transmembrane region" description="Helical" evidence="8">
    <location>
        <begin position="277"/>
        <end position="294"/>
    </location>
</feature>
<feature type="transmembrane region" description="Helical" evidence="8">
    <location>
        <begin position="370"/>
        <end position="392"/>
    </location>
</feature>
<feature type="transmembrane region" description="Helical" evidence="8">
    <location>
        <begin position="243"/>
        <end position="265"/>
    </location>
</feature>
<gene>
    <name evidence="10" type="ORF">AZH43_09305</name>
</gene>
<name>A0A151Y3X0_9GAMM</name>
<keyword evidence="2" id="KW-0813">Transport</keyword>
<dbReference type="FunFam" id="1.20.1250.20:FF:000001">
    <property type="entry name" value="Dicarboxylate MFS transporter"/>
    <property type="match status" value="1"/>
</dbReference>
<feature type="transmembrane region" description="Helical" evidence="8">
    <location>
        <begin position="85"/>
        <end position="103"/>
    </location>
</feature>
<feature type="transmembrane region" description="Helical" evidence="8">
    <location>
        <begin position="185"/>
        <end position="204"/>
    </location>
</feature>
<feature type="domain" description="Major facilitator superfamily (MFS) profile" evidence="9">
    <location>
        <begin position="13"/>
        <end position="423"/>
    </location>
</feature>
<keyword evidence="6 8" id="KW-1133">Transmembrane helix</keyword>
<keyword evidence="11" id="KW-1185">Reference proteome</keyword>
<keyword evidence="4 8" id="KW-0812">Transmembrane</keyword>
<dbReference type="InterPro" id="IPR011701">
    <property type="entry name" value="MFS"/>
</dbReference>
<proteinExistence type="predicted"/>
<protein>
    <recommendedName>
        <fullName evidence="9">Major facilitator superfamily (MFS) profile domain-containing protein</fullName>
    </recommendedName>
</protein>
<keyword evidence="7 8" id="KW-0472">Membrane</keyword>
<evidence type="ECO:0000256" key="1">
    <source>
        <dbReference type="ARBA" id="ARBA00004651"/>
    </source>
</evidence>
<dbReference type="Proteomes" id="UP000076276">
    <property type="component" value="Unassembled WGS sequence"/>
</dbReference>
<dbReference type="Pfam" id="PF07690">
    <property type="entry name" value="MFS_1"/>
    <property type="match status" value="1"/>
</dbReference>
<keyword evidence="3" id="KW-1003">Cell membrane</keyword>
<evidence type="ECO:0000256" key="4">
    <source>
        <dbReference type="ARBA" id="ARBA00022692"/>
    </source>
</evidence>
<feature type="transmembrane region" description="Helical" evidence="8">
    <location>
        <begin position="398"/>
        <end position="419"/>
    </location>
</feature>
<feature type="transmembrane region" description="Helical" evidence="8">
    <location>
        <begin position="331"/>
        <end position="358"/>
    </location>
</feature>
<evidence type="ECO:0000256" key="6">
    <source>
        <dbReference type="ARBA" id="ARBA00022989"/>
    </source>
</evidence>
<reference evidence="10 11" key="1">
    <citation type="submission" date="2016-03" db="EMBL/GenBank/DDBJ databases">
        <title>Acinetobacter genomospecies 28 strain ANC 4149.</title>
        <authorList>
            <person name="Radolfova-Krizova L."/>
            <person name="Nemec A."/>
        </authorList>
    </citation>
    <scope>NUCLEOTIDE SEQUENCE [LARGE SCALE GENOMIC DNA]</scope>
    <source>
        <strain evidence="10 11">ANC 4149</strain>
    </source>
</reference>
<comment type="caution">
    <text evidence="10">The sequence shown here is derived from an EMBL/GenBank/DDBJ whole genome shotgun (WGS) entry which is preliminary data.</text>
</comment>
<feature type="transmembrane region" description="Helical" evidence="8">
    <location>
        <begin position="306"/>
        <end position="325"/>
    </location>
</feature>
<dbReference type="OrthoDB" id="3690818at2"/>
<evidence type="ECO:0000256" key="7">
    <source>
        <dbReference type="ARBA" id="ARBA00023136"/>
    </source>
</evidence>
<evidence type="ECO:0000256" key="8">
    <source>
        <dbReference type="SAM" id="Phobius"/>
    </source>
</evidence>
<dbReference type="Gene3D" id="1.20.1250.20">
    <property type="entry name" value="MFS general substrate transporter like domains"/>
    <property type="match status" value="1"/>
</dbReference>
<evidence type="ECO:0000256" key="5">
    <source>
        <dbReference type="ARBA" id="ARBA00022847"/>
    </source>
</evidence>
<evidence type="ECO:0000313" key="10">
    <source>
        <dbReference type="EMBL" id="KYQ72667.1"/>
    </source>
</evidence>
<accession>A0A151Y3X0</accession>
<dbReference type="PROSITE" id="PS50850">
    <property type="entry name" value="MFS"/>
    <property type="match status" value="1"/>
</dbReference>
<keyword evidence="5" id="KW-0769">Symport</keyword>
<dbReference type="GO" id="GO:0005886">
    <property type="term" value="C:plasma membrane"/>
    <property type="evidence" value="ECO:0007669"/>
    <property type="project" value="UniProtKB-SubCell"/>
</dbReference>
<dbReference type="PANTHER" id="PTHR43528">
    <property type="entry name" value="ALPHA-KETOGLUTARATE PERMEASE"/>
    <property type="match status" value="1"/>
</dbReference>
<feature type="transmembrane region" description="Helical" evidence="8">
    <location>
        <begin position="21"/>
        <end position="43"/>
    </location>
</feature>
<evidence type="ECO:0000256" key="3">
    <source>
        <dbReference type="ARBA" id="ARBA00022475"/>
    </source>
</evidence>
<feature type="transmembrane region" description="Helical" evidence="8">
    <location>
        <begin position="149"/>
        <end position="173"/>
    </location>
</feature>
<sequence length="438" mass="46873">MQKTINAKARKKAIMAAGIGNFVEWFDFVLYAQFAAIIAIHFFPSDNPTTGLLATFAVFALGFLARPIGGVIFGHYGDKHGRKKALSAAVLLMSIATFAIGLTPTFDSVGLMAPILLVVWRVCQGLSAGGEYAGSSSFVIEFAPKGKKALYGSINPIATALGIIGGALVGLIMSQLLDPEIINSWGWRIPFMIAGPLGVVGLYLRNKVEETPEFQAIQTQVKEEKHAPLVEAFKVSKMNMLTLFGWASLNGLGFYMLTGYTITFMTNAAQMARPQALSVYIIALILFSFSCYFAGKLIDSVGIQKVAIMSAIVMTVLIVPAFQLLSTGDLATAIIGLSIFGIVMGFICTITPLLMVVLFPAHIRYSASALAYNLAYGLLGGTAPYIATYLIAETGNNLAPAYYVALVTIVGLLITLTGFRFNKAVQSKHKASNLVQSS</sequence>
<dbReference type="SUPFAM" id="SSF103473">
    <property type="entry name" value="MFS general substrate transporter"/>
    <property type="match status" value="1"/>
</dbReference>
<feature type="transmembrane region" description="Helical" evidence="8">
    <location>
        <begin position="49"/>
        <end position="73"/>
    </location>
</feature>
<dbReference type="GO" id="GO:0015293">
    <property type="term" value="F:symporter activity"/>
    <property type="evidence" value="ECO:0007669"/>
    <property type="project" value="UniProtKB-KW"/>
</dbReference>
<dbReference type="AlphaFoldDB" id="A0A151Y3X0"/>